<accession>A0ABQ0AT32</accession>
<protein>
    <recommendedName>
        <fullName evidence="4">Spore cortex biosynthesis protein YabQ</fullName>
    </recommendedName>
</protein>
<dbReference type="NCBIfam" id="TIGR02893">
    <property type="entry name" value="spore_yabQ"/>
    <property type="match status" value="1"/>
</dbReference>
<dbReference type="RefSeq" id="WP_176255713.1">
    <property type="nucleotide sequence ID" value="NZ_BAABXL010000001.1"/>
</dbReference>
<keyword evidence="1" id="KW-0812">Transmembrane</keyword>
<evidence type="ECO:0000256" key="1">
    <source>
        <dbReference type="SAM" id="Phobius"/>
    </source>
</evidence>
<feature type="transmembrane region" description="Helical" evidence="1">
    <location>
        <begin position="69"/>
        <end position="89"/>
    </location>
</feature>
<feature type="transmembrane region" description="Helical" evidence="1">
    <location>
        <begin position="6"/>
        <end position="29"/>
    </location>
</feature>
<reference evidence="2 3" key="1">
    <citation type="submission" date="2024-04" db="EMBL/GenBank/DDBJ databases">
        <title>Defined microbial consortia suppress multidrug-resistant proinflammatory Enterobacteriaceae via ecological control.</title>
        <authorList>
            <person name="Furuichi M."/>
            <person name="Kawaguchi T."/>
            <person name="Pust M."/>
            <person name="Yasuma K."/>
            <person name="Plichta D."/>
            <person name="Hasegawa N."/>
            <person name="Ohya T."/>
            <person name="Bhattarai S."/>
            <person name="Sasajima S."/>
            <person name="Aoto Y."/>
            <person name="Tuganbaev T."/>
            <person name="Yaginuma M."/>
            <person name="Ueda M."/>
            <person name="Okahashi N."/>
            <person name="Amafuji K."/>
            <person name="Kiridooshi Y."/>
            <person name="Sugita K."/>
            <person name="Strazar M."/>
            <person name="Skelly A."/>
            <person name="Suda W."/>
            <person name="Hattori M."/>
            <person name="Nakamoto N."/>
            <person name="Caballero S."/>
            <person name="Norman J."/>
            <person name="Olle B."/>
            <person name="Tanoue T."/>
            <person name="Arita M."/>
            <person name="Bucci V."/>
            <person name="Atarashi K."/>
            <person name="Xavier R."/>
            <person name="Honda K."/>
        </authorList>
    </citation>
    <scope>NUCLEOTIDE SEQUENCE [LARGE SCALE GENOMIC DNA]</scope>
    <source>
        <strain evidence="3">f13</strain>
    </source>
</reference>
<feature type="transmembrane region" description="Helical" evidence="1">
    <location>
        <begin position="41"/>
        <end position="63"/>
    </location>
</feature>
<keyword evidence="1" id="KW-1133">Transmembrane helix</keyword>
<keyword evidence="1" id="KW-0472">Membrane</keyword>
<evidence type="ECO:0000313" key="3">
    <source>
        <dbReference type="Proteomes" id="UP001600894"/>
    </source>
</evidence>
<evidence type="ECO:0008006" key="4">
    <source>
        <dbReference type="Google" id="ProtNLM"/>
    </source>
</evidence>
<sequence>MSERIYYELLLTALSLITGGWLMAVYDGFRFLRILIRHNSLFVGVEDFFYWIYAGGAVFMLLYEQNNGAFRFYAVAGVFLGMVFYDRFVSRFFFRCLKKIHKWFKMITKGVLTR</sequence>
<comment type="caution">
    <text evidence="2">The sequence shown here is derived from an EMBL/GenBank/DDBJ whole genome shotgun (WGS) entry which is preliminary data.</text>
</comment>
<evidence type="ECO:0000313" key="2">
    <source>
        <dbReference type="EMBL" id="GAA6267112.1"/>
    </source>
</evidence>
<proteinExistence type="predicted"/>
<dbReference type="Pfam" id="PF09578">
    <property type="entry name" value="Spore_YabQ"/>
    <property type="match status" value="1"/>
</dbReference>
<dbReference type="EMBL" id="BAABXL010000001">
    <property type="protein sequence ID" value="GAA6267112.1"/>
    <property type="molecule type" value="Genomic_DNA"/>
</dbReference>
<gene>
    <name evidence="2" type="ORF">F130042H8_01720</name>
</gene>
<dbReference type="InterPro" id="IPR019074">
    <property type="entry name" value="YabQ"/>
</dbReference>
<name>A0ABQ0AT32_9FIRM</name>
<dbReference type="Proteomes" id="UP001600894">
    <property type="component" value="Unassembled WGS sequence"/>
</dbReference>
<keyword evidence="3" id="KW-1185">Reference proteome</keyword>
<organism evidence="2 3">
    <name type="scientific">Enterocloster alcoholdehydrogenati</name>
    <dbReference type="NCBI Taxonomy" id="2547410"/>
    <lineage>
        <taxon>Bacteria</taxon>
        <taxon>Bacillati</taxon>
        <taxon>Bacillota</taxon>
        <taxon>Clostridia</taxon>
        <taxon>Lachnospirales</taxon>
        <taxon>Lachnospiraceae</taxon>
        <taxon>Enterocloster</taxon>
    </lineage>
</organism>